<dbReference type="AlphaFoldDB" id="A0A833XQX9"/>
<dbReference type="EMBL" id="LIHL02000006">
    <property type="protein sequence ID" value="KAF5469140.1"/>
    <property type="molecule type" value="Genomic_DNA"/>
</dbReference>
<feature type="region of interest" description="Disordered" evidence="1">
    <location>
        <begin position="10"/>
        <end position="37"/>
    </location>
</feature>
<sequence>MEPCRLIFFEEEHNSEGPNTPRDQQEQTGSQYTENQKIEESKVDMIFETQSDVIEYYTKFAKQEGFGVSKRTSTTGDYGEVKYFTIACNCHHKPISKSSKVDRPKPIGGTGCKAKINVKQIADARYQLSNVVIEHNDAVSPSMSRHIACHKKLSSWSKKRIEMMDKAGIRSAKNYKAILVEGGGYENLTFGEKECRNHINKIC</sequence>
<feature type="non-terminal residue" evidence="3">
    <location>
        <position position="1"/>
    </location>
</feature>
<feature type="domain" description="FAR1" evidence="2">
    <location>
        <begin position="55"/>
        <end position="139"/>
    </location>
</feature>
<reference evidence="3" key="1">
    <citation type="submission" date="2015-10" db="EMBL/GenBank/DDBJ databases">
        <authorList>
            <person name="Martinez-Garcia P.J."/>
            <person name="Crepeau M.W."/>
            <person name="Puiu D."/>
            <person name="Gonzalez-Ibeas D."/>
            <person name="Whalen J."/>
            <person name="Stevens K."/>
            <person name="Paul R."/>
            <person name="Butterfield T."/>
            <person name="Britton M."/>
            <person name="Reagan R."/>
            <person name="Chakraborty S."/>
            <person name="Walawage S.L."/>
            <person name="Vasquez-Gross H.A."/>
            <person name="Cardeno C."/>
            <person name="Famula R."/>
            <person name="Pratt K."/>
            <person name="Kuruganti S."/>
            <person name="Aradhya M.K."/>
            <person name="Leslie C.A."/>
            <person name="Dandekar A.M."/>
            <person name="Salzberg S.L."/>
            <person name="Wegrzyn J.L."/>
            <person name="Langley C.H."/>
            <person name="Neale D.B."/>
        </authorList>
    </citation>
    <scope>NUCLEOTIDE SEQUENCE</scope>
    <source>
        <tissue evidence="3">Leaves</tissue>
    </source>
</reference>
<feature type="compositionally biased region" description="Polar residues" evidence="1">
    <location>
        <begin position="16"/>
        <end position="35"/>
    </location>
</feature>
<evidence type="ECO:0000313" key="3">
    <source>
        <dbReference type="EMBL" id="KAF5469140.1"/>
    </source>
</evidence>
<proteinExistence type="predicted"/>
<evidence type="ECO:0000313" key="4">
    <source>
        <dbReference type="Proteomes" id="UP000619265"/>
    </source>
</evidence>
<evidence type="ECO:0000256" key="1">
    <source>
        <dbReference type="SAM" id="MobiDB-lite"/>
    </source>
</evidence>
<dbReference type="Proteomes" id="UP000619265">
    <property type="component" value="Unassembled WGS sequence"/>
</dbReference>
<name>A0A833XQX9_JUGRE</name>
<protein>
    <recommendedName>
        <fullName evidence="2">FAR1 domain-containing protein</fullName>
    </recommendedName>
</protein>
<organism evidence="3 4">
    <name type="scientific">Juglans regia</name>
    <name type="common">English walnut</name>
    <dbReference type="NCBI Taxonomy" id="51240"/>
    <lineage>
        <taxon>Eukaryota</taxon>
        <taxon>Viridiplantae</taxon>
        <taxon>Streptophyta</taxon>
        <taxon>Embryophyta</taxon>
        <taxon>Tracheophyta</taxon>
        <taxon>Spermatophyta</taxon>
        <taxon>Magnoliopsida</taxon>
        <taxon>eudicotyledons</taxon>
        <taxon>Gunneridae</taxon>
        <taxon>Pentapetalae</taxon>
        <taxon>rosids</taxon>
        <taxon>fabids</taxon>
        <taxon>Fagales</taxon>
        <taxon>Juglandaceae</taxon>
        <taxon>Juglans</taxon>
    </lineage>
</organism>
<accession>A0A833XQX9</accession>
<dbReference type="PANTHER" id="PTHR47718:SF13">
    <property type="entry name" value="OS09G0290500 PROTEIN"/>
    <property type="match status" value="1"/>
</dbReference>
<gene>
    <name evidence="3" type="ORF">F2P56_013235</name>
</gene>
<dbReference type="Gramene" id="Jr06_15440_p1">
    <property type="protein sequence ID" value="cds.Jr06_15440_p1"/>
    <property type="gene ID" value="Jr06_15440"/>
</dbReference>
<evidence type="ECO:0000259" key="2">
    <source>
        <dbReference type="Pfam" id="PF03101"/>
    </source>
</evidence>
<reference evidence="3" key="2">
    <citation type="submission" date="2020-03" db="EMBL/GenBank/DDBJ databases">
        <title>Walnut 2.0.</title>
        <authorList>
            <person name="Marrano A."/>
            <person name="Britton M."/>
            <person name="Zimin A.V."/>
            <person name="Zaini P.A."/>
            <person name="Workman R."/>
            <person name="Puiu D."/>
            <person name="Bianco L."/>
            <person name="Allen B.J."/>
            <person name="Troggio M."/>
            <person name="Leslie C.A."/>
            <person name="Timp W."/>
            <person name="Dendekar A."/>
            <person name="Salzberg S.L."/>
            <person name="Neale D.B."/>
        </authorList>
    </citation>
    <scope>NUCLEOTIDE SEQUENCE</scope>
    <source>
        <tissue evidence="3">Leaves</tissue>
    </source>
</reference>
<dbReference type="InterPro" id="IPR004330">
    <property type="entry name" value="FAR1_DNA_bnd_dom"/>
</dbReference>
<comment type="caution">
    <text evidence="3">The sequence shown here is derived from an EMBL/GenBank/DDBJ whole genome shotgun (WGS) entry which is preliminary data.</text>
</comment>
<dbReference type="Pfam" id="PF03101">
    <property type="entry name" value="FAR1"/>
    <property type="match status" value="1"/>
</dbReference>
<dbReference type="PANTHER" id="PTHR47718">
    <property type="entry name" value="OS01G0519700 PROTEIN"/>
    <property type="match status" value="1"/>
</dbReference>